<dbReference type="GO" id="GO:0006032">
    <property type="term" value="P:chitin catabolic process"/>
    <property type="evidence" value="ECO:0007669"/>
    <property type="project" value="TreeGrafter"/>
</dbReference>
<proteinExistence type="inferred from homology"/>
<evidence type="ECO:0000313" key="9">
    <source>
        <dbReference type="Proteomes" id="UP000834106"/>
    </source>
</evidence>
<dbReference type="Gene3D" id="3.20.20.80">
    <property type="entry name" value="Glycosidases"/>
    <property type="match status" value="1"/>
</dbReference>
<dbReference type="GO" id="GO:0008061">
    <property type="term" value="F:chitin binding"/>
    <property type="evidence" value="ECO:0007669"/>
    <property type="project" value="InterPro"/>
</dbReference>
<dbReference type="FunFam" id="3.20.20.80:FF:000091">
    <property type="entry name" value="Class V chitinase CHIT5"/>
    <property type="match status" value="1"/>
</dbReference>
<evidence type="ECO:0000256" key="6">
    <source>
        <dbReference type="SAM" id="SignalP"/>
    </source>
</evidence>
<dbReference type="FunFam" id="3.10.50.10:FF:000003">
    <property type="entry name" value="Class V chitinase CHIT5b"/>
    <property type="match status" value="1"/>
</dbReference>
<keyword evidence="3" id="KW-0378">Hydrolase</keyword>
<feature type="chain" id="PRO_5042094678" description="GH18 domain-containing protein" evidence="6">
    <location>
        <begin position="22"/>
        <end position="377"/>
    </location>
</feature>
<dbReference type="PANTHER" id="PTHR11177:SF383">
    <property type="entry name" value="GLYCOSYL HYDROLASE FAMILY PROTEIN WITH CHITINASE INSERTION DOMAIN-CONTAINING PROTEIN"/>
    <property type="match status" value="1"/>
</dbReference>
<dbReference type="Proteomes" id="UP000834106">
    <property type="component" value="Chromosome 19"/>
</dbReference>
<dbReference type="Gene3D" id="3.10.50.10">
    <property type="match status" value="1"/>
</dbReference>
<protein>
    <recommendedName>
        <fullName evidence="7">GH18 domain-containing protein</fullName>
    </recommendedName>
</protein>
<dbReference type="InterPro" id="IPR001223">
    <property type="entry name" value="Glyco_hydro18_cat"/>
</dbReference>
<evidence type="ECO:0000256" key="5">
    <source>
        <dbReference type="ARBA" id="ARBA00023295"/>
    </source>
</evidence>
<name>A0AAD2AB24_9LAMI</name>
<dbReference type="InterPro" id="IPR029070">
    <property type="entry name" value="Chitinase_insertion_sf"/>
</dbReference>
<dbReference type="GO" id="GO:0005576">
    <property type="term" value="C:extracellular region"/>
    <property type="evidence" value="ECO:0007669"/>
    <property type="project" value="TreeGrafter"/>
</dbReference>
<evidence type="ECO:0000256" key="4">
    <source>
        <dbReference type="ARBA" id="ARBA00023180"/>
    </source>
</evidence>
<gene>
    <name evidence="8" type="ORF">FPE_LOCUS30511</name>
</gene>
<reference evidence="8" key="1">
    <citation type="submission" date="2023-05" db="EMBL/GenBank/DDBJ databases">
        <authorList>
            <person name="Huff M."/>
        </authorList>
    </citation>
    <scope>NUCLEOTIDE SEQUENCE</scope>
</reference>
<keyword evidence="4" id="KW-0325">Glycoprotein</keyword>
<dbReference type="SUPFAM" id="SSF51445">
    <property type="entry name" value="(Trans)glycosidases"/>
    <property type="match status" value="1"/>
</dbReference>
<dbReference type="InterPro" id="IPR017853">
    <property type="entry name" value="GH"/>
</dbReference>
<evidence type="ECO:0000259" key="7">
    <source>
        <dbReference type="PROSITE" id="PS51910"/>
    </source>
</evidence>
<dbReference type="AlphaFoldDB" id="A0AAD2AB24"/>
<keyword evidence="9" id="KW-1185">Reference proteome</keyword>
<dbReference type="GO" id="GO:0004568">
    <property type="term" value="F:chitinase activity"/>
    <property type="evidence" value="ECO:0007669"/>
    <property type="project" value="TreeGrafter"/>
</dbReference>
<dbReference type="SUPFAM" id="SSF54556">
    <property type="entry name" value="Chitinase insertion domain"/>
    <property type="match status" value="1"/>
</dbReference>
<evidence type="ECO:0000313" key="8">
    <source>
        <dbReference type="EMBL" id="CAI9783081.1"/>
    </source>
</evidence>
<organism evidence="8 9">
    <name type="scientific">Fraxinus pennsylvanica</name>
    <dbReference type="NCBI Taxonomy" id="56036"/>
    <lineage>
        <taxon>Eukaryota</taxon>
        <taxon>Viridiplantae</taxon>
        <taxon>Streptophyta</taxon>
        <taxon>Embryophyta</taxon>
        <taxon>Tracheophyta</taxon>
        <taxon>Spermatophyta</taxon>
        <taxon>Magnoliopsida</taxon>
        <taxon>eudicotyledons</taxon>
        <taxon>Gunneridae</taxon>
        <taxon>Pentapetalae</taxon>
        <taxon>asterids</taxon>
        <taxon>lamiids</taxon>
        <taxon>Lamiales</taxon>
        <taxon>Oleaceae</taxon>
        <taxon>Oleeae</taxon>
        <taxon>Fraxinus</taxon>
    </lineage>
</organism>
<evidence type="ECO:0000256" key="2">
    <source>
        <dbReference type="ARBA" id="ARBA00022729"/>
    </source>
</evidence>
<dbReference type="CDD" id="cd02879">
    <property type="entry name" value="GH18_plant_chitinase_class_V"/>
    <property type="match status" value="1"/>
</dbReference>
<dbReference type="PROSITE" id="PS51910">
    <property type="entry name" value="GH18_2"/>
    <property type="match status" value="1"/>
</dbReference>
<sequence>MAKIFLLFSVISLLQFNLSIGQNVQGGYWFPESGFEASDINSDLFTHLFCAFANLDPQTYQLTISSTNNASFAQFTNTVQLKNPSVKTLLSIGGGNADDTVFASMAAQSPSRNSFIDSSIKLARSYGFSGLDLDWEYPQTPSEMANLGLLLNEWRTAVASEATASGEEALILTAAVSFAPTVNDLEYPVQSININLDWINLMAYDFYDPSWYNFTNSHAALYDPSGQVSGSYGVGAWTQAGVRAAKLVLGMPFYGYAWRLVNANNHGLLAPANGPASADNGAVGYRQINNFIAQNNAVIVYNSTIVTNYCYAGTTWIGYDDTQTIATKVSYAKQNGLLGYFAWHVGVDDNWALSQQANQSWGAQYTVIRDSWNCEDI</sequence>
<dbReference type="PANTHER" id="PTHR11177">
    <property type="entry name" value="CHITINASE"/>
    <property type="match status" value="1"/>
</dbReference>
<accession>A0AAD2AB24</accession>
<dbReference type="Pfam" id="PF00704">
    <property type="entry name" value="Glyco_hydro_18"/>
    <property type="match status" value="1"/>
</dbReference>
<dbReference type="SMART" id="SM00636">
    <property type="entry name" value="Glyco_18"/>
    <property type="match status" value="1"/>
</dbReference>
<dbReference type="InterPro" id="IPR011583">
    <property type="entry name" value="Chitinase_II/V-like_cat"/>
</dbReference>
<evidence type="ECO:0000256" key="1">
    <source>
        <dbReference type="ARBA" id="ARBA00008682"/>
    </source>
</evidence>
<keyword evidence="5" id="KW-0326">Glycosidase</keyword>
<dbReference type="EMBL" id="OU503054">
    <property type="protein sequence ID" value="CAI9783081.1"/>
    <property type="molecule type" value="Genomic_DNA"/>
</dbReference>
<evidence type="ECO:0000256" key="3">
    <source>
        <dbReference type="ARBA" id="ARBA00022801"/>
    </source>
</evidence>
<dbReference type="GO" id="GO:0005975">
    <property type="term" value="P:carbohydrate metabolic process"/>
    <property type="evidence" value="ECO:0007669"/>
    <property type="project" value="InterPro"/>
</dbReference>
<feature type="domain" description="GH18" evidence="7">
    <location>
        <begin position="23"/>
        <end position="364"/>
    </location>
</feature>
<keyword evidence="2 6" id="KW-0732">Signal</keyword>
<feature type="signal peptide" evidence="6">
    <location>
        <begin position="1"/>
        <end position="21"/>
    </location>
</feature>
<dbReference type="InterPro" id="IPR050314">
    <property type="entry name" value="Glycosyl_Hydrlase_18"/>
</dbReference>
<comment type="similarity">
    <text evidence="1">Belongs to the glycosyl hydrolase 18 family. Chitinase class V subfamily.</text>
</comment>